<organism evidence="3 4">
    <name type="scientific">Corallococcus exercitus</name>
    <dbReference type="NCBI Taxonomy" id="2316736"/>
    <lineage>
        <taxon>Bacteria</taxon>
        <taxon>Pseudomonadati</taxon>
        <taxon>Myxococcota</taxon>
        <taxon>Myxococcia</taxon>
        <taxon>Myxococcales</taxon>
        <taxon>Cystobacterineae</taxon>
        <taxon>Myxococcaceae</taxon>
        <taxon>Corallococcus</taxon>
    </lineage>
</organism>
<sequence>MTQLASAVRTTSAALLGSGPWVGSEKSWGRAGCWLLLWVFWAGCASGPTVRLRTEEGTRTYVPATWDRRVPVSAREFEEALTRLVLDVPLTVRSPRVVRAVARKGAELDRGLGFMLRERYGRWCRAHEAPGDCLSLLEDGAGFGELDRLTLAVGMSLEPLRASIGDALEDTVNPSFFVSVVSGAIASWVVMAAAPEPVFTKAAAVIAAVFLAYVGVQSFLAVVRACGALKAATDRARTFQELEEAAEVFAQALGPEVARVFVLAVTVLVSHGVTVGLSSALTLMPGFPDAVRLGTAQAGFNVARVLDVSAVAVVDGVVEVTLASTAVAMATVGPPLPSSPGGPGKWVQVNESMSDRAREYQAQVTGAPKGSAYRVKRGDEEVDFDGYDPDENVLLETKGPGYEKFLDEETGFKSYFKGDKSLLQQASRQSRLARDTPVRWIVAEERFAMMLRRMFAQELIDIEVVLRPVKVVTP</sequence>
<dbReference type="AlphaFoldDB" id="A0A7Y4NF35"/>
<name>A0A7Y4NF35_9BACT</name>
<feature type="transmembrane region" description="Helical" evidence="1">
    <location>
        <begin position="176"/>
        <end position="195"/>
    </location>
</feature>
<keyword evidence="1" id="KW-0472">Membrane</keyword>
<comment type="caution">
    <text evidence="3">The sequence shown here is derived from an EMBL/GenBank/DDBJ whole genome shotgun (WGS) entry which is preliminary data.</text>
</comment>
<protein>
    <recommendedName>
        <fullName evidence="2">Tox-REase-5 domain-containing protein</fullName>
    </recommendedName>
</protein>
<dbReference type="Pfam" id="PF15648">
    <property type="entry name" value="Tox-REase-5"/>
    <property type="match status" value="1"/>
</dbReference>
<gene>
    <name evidence="3" type="ORF">HNS30_23285</name>
</gene>
<reference evidence="3 4" key="1">
    <citation type="submission" date="2020-05" db="EMBL/GenBank/DDBJ databases">
        <authorList>
            <person name="Whitworth D."/>
        </authorList>
    </citation>
    <scope>NUCLEOTIDE SEQUENCE [LARGE SCALE GENOMIC DNA]</scope>
    <source>
        <strain evidence="3 4">CA046A</strain>
    </source>
</reference>
<accession>A0A7Y4NF35</accession>
<dbReference type="InterPro" id="IPR028904">
    <property type="entry name" value="Tox-REase-5_dom"/>
</dbReference>
<evidence type="ECO:0000313" key="4">
    <source>
        <dbReference type="Proteomes" id="UP000528460"/>
    </source>
</evidence>
<dbReference type="Proteomes" id="UP000528460">
    <property type="component" value="Unassembled WGS sequence"/>
</dbReference>
<feature type="transmembrane region" description="Helical" evidence="1">
    <location>
        <begin position="202"/>
        <end position="223"/>
    </location>
</feature>
<dbReference type="EMBL" id="JABFJW010000195">
    <property type="protein sequence ID" value="NOK11967.1"/>
    <property type="molecule type" value="Genomic_DNA"/>
</dbReference>
<proteinExistence type="predicted"/>
<keyword evidence="1" id="KW-1133">Transmembrane helix</keyword>
<feature type="domain" description="Tox-REase-5" evidence="2">
    <location>
        <begin position="358"/>
        <end position="444"/>
    </location>
</feature>
<keyword evidence="1" id="KW-0812">Transmembrane</keyword>
<evidence type="ECO:0000313" key="3">
    <source>
        <dbReference type="EMBL" id="NOK11967.1"/>
    </source>
</evidence>
<evidence type="ECO:0000256" key="1">
    <source>
        <dbReference type="SAM" id="Phobius"/>
    </source>
</evidence>
<evidence type="ECO:0000259" key="2">
    <source>
        <dbReference type="Pfam" id="PF15648"/>
    </source>
</evidence>